<dbReference type="RefSeq" id="WP_277104032.1">
    <property type="nucleotide sequence ID" value="NZ_BAAAJS010000035.1"/>
</dbReference>
<protein>
    <recommendedName>
        <fullName evidence="1">Histidyl-tRNA synthetase</fullName>
    </recommendedName>
</protein>
<dbReference type="Gene3D" id="3.30.930.10">
    <property type="entry name" value="Bira Bifunctional Protein, Domain 2"/>
    <property type="match status" value="1"/>
</dbReference>
<keyword evidence="4" id="KW-1185">Reference proteome</keyword>
<dbReference type="Pfam" id="PF13393">
    <property type="entry name" value="tRNA-synt_His"/>
    <property type="match status" value="1"/>
</dbReference>
<dbReference type="PANTHER" id="PTHR43707:SF1">
    <property type="entry name" value="HISTIDINE--TRNA LIGASE, MITOCHONDRIAL-RELATED"/>
    <property type="match status" value="1"/>
</dbReference>
<evidence type="ECO:0000313" key="4">
    <source>
        <dbReference type="Proteomes" id="UP001183619"/>
    </source>
</evidence>
<accession>A0ABU2B7P1</accession>
<dbReference type="InterPro" id="IPR004516">
    <property type="entry name" value="HisRS/HisZ"/>
</dbReference>
<dbReference type="EMBL" id="JAVDYF010000001">
    <property type="protein sequence ID" value="MDR7354426.1"/>
    <property type="molecule type" value="Genomic_DNA"/>
</dbReference>
<dbReference type="InterPro" id="IPR045864">
    <property type="entry name" value="aa-tRNA-synth_II/BPL/LPL"/>
</dbReference>
<name>A0ABU2B7P1_9CORY</name>
<dbReference type="InterPro" id="IPR041715">
    <property type="entry name" value="HisRS-like_core"/>
</dbReference>
<sequence length="430" mass="47837">MKGLPGFGDRYGHELRSRRFLCESFANVSESYGFEPLSVSLLERAAAYSEEVIGLSPWPEWDKKSCFFIPIDNYTSSYSEQPEKDFAVLIPEGTVSVARWLGNELKDSDIQTVSDMRIKIYYDTPCFRNEVLDSLWAGKGRSFTQFGVEILGGGDPASDLEPLVLAYNCLKSVGVPADSIVLRISNNEIFIDLANQSQLSEVDRVKVKEALDTIAECKAGKKPERYDSSVRALLEIVSANTSNEGVLAAWRYIINRPVGPISREDYSALDLLNTSSIAYLDALASSMLAYGIQAEVDLCVVRSHEYYTGFTFEIDVIGQDGKRHVEVGGGGRYDRLLGDFAPKGFPELIPSTGFAFGIERLQESLRVGGYIPTGSIQRTTRYDLNVVPAIENIRVKGDNPREICENYLAQTRKVEDRRTSQRISILHVSA</sequence>
<feature type="domain" description="Aminoacyl-transfer RNA synthetases class-II family profile" evidence="2">
    <location>
        <begin position="125"/>
        <end position="388"/>
    </location>
</feature>
<proteinExistence type="predicted"/>
<dbReference type="InterPro" id="IPR006195">
    <property type="entry name" value="aa-tRNA-synth_II"/>
</dbReference>
<evidence type="ECO:0000313" key="3">
    <source>
        <dbReference type="EMBL" id="MDR7354426.1"/>
    </source>
</evidence>
<comment type="caution">
    <text evidence="3">The sequence shown here is derived from an EMBL/GenBank/DDBJ whole genome shotgun (WGS) entry which is preliminary data.</text>
</comment>
<dbReference type="SUPFAM" id="SSF55681">
    <property type="entry name" value="Class II aaRS and biotin synthetases"/>
    <property type="match status" value="1"/>
</dbReference>
<evidence type="ECO:0000256" key="1">
    <source>
        <dbReference type="ARBA" id="ARBA00030619"/>
    </source>
</evidence>
<evidence type="ECO:0000259" key="2">
    <source>
        <dbReference type="PROSITE" id="PS50862"/>
    </source>
</evidence>
<dbReference type="Proteomes" id="UP001183619">
    <property type="component" value="Unassembled WGS sequence"/>
</dbReference>
<keyword evidence="3" id="KW-0436">Ligase</keyword>
<reference evidence="3 4" key="1">
    <citation type="submission" date="2023-07" db="EMBL/GenBank/DDBJ databases">
        <title>Sequencing the genomes of 1000 actinobacteria strains.</title>
        <authorList>
            <person name="Klenk H.-P."/>
        </authorList>
    </citation>
    <scope>NUCLEOTIDE SEQUENCE [LARGE SCALE GENOMIC DNA]</scope>
    <source>
        <strain evidence="3 4">DSM 44508</strain>
    </source>
</reference>
<dbReference type="PANTHER" id="PTHR43707">
    <property type="entry name" value="HISTIDYL-TRNA SYNTHETASE"/>
    <property type="match status" value="1"/>
</dbReference>
<organism evidence="3 4">
    <name type="scientific">Corynebacterium felinum</name>
    <dbReference type="NCBI Taxonomy" id="131318"/>
    <lineage>
        <taxon>Bacteria</taxon>
        <taxon>Bacillati</taxon>
        <taxon>Actinomycetota</taxon>
        <taxon>Actinomycetes</taxon>
        <taxon>Mycobacteriales</taxon>
        <taxon>Corynebacteriaceae</taxon>
        <taxon>Corynebacterium</taxon>
    </lineage>
</organism>
<dbReference type="GO" id="GO:0004821">
    <property type="term" value="F:histidine-tRNA ligase activity"/>
    <property type="evidence" value="ECO:0007669"/>
    <property type="project" value="UniProtKB-EC"/>
</dbReference>
<dbReference type="PIRSF" id="PIRSF001549">
    <property type="entry name" value="His-tRNA_synth"/>
    <property type="match status" value="1"/>
</dbReference>
<dbReference type="PROSITE" id="PS50862">
    <property type="entry name" value="AA_TRNA_LIGASE_II"/>
    <property type="match status" value="1"/>
</dbReference>
<gene>
    <name evidence="3" type="ORF">J2S37_000964</name>
</gene>